<dbReference type="PIRSF" id="PIRSF026782">
    <property type="entry name" value="CbiD"/>
    <property type="match status" value="1"/>
</dbReference>
<dbReference type="RefSeq" id="WP_253965381.1">
    <property type="nucleotide sequence ID" value="NZ_JALHBS010000100.1"/>
</dbReference>
<comment type="function">
    <text evidence="5">Catalyzes the methylation of C-1 in cobalt-precorrin-5B to form cobalt-precorrin-6A.</text>
</comment>
<keyword evidence="4 5" id="KW-0949">S-adenosyl-L-methionine</keyword>
<evidence type="ECO:0000256" key="2">
    <source>
        <dbReference type="ARBA" id="ARBA00022603"/>
    </source>
</evidence>
<dbReference type="NCBIfam" id="NF000849">
    <property type="entry name" value="PRK00075.1-1"/>
    <property type="match status" value="1"/>
</dbReference>
<dbReference type="Pfam" id="PF01888">
    <property type="entry name" value="CbiD"/>
    <property type="match status" value="1"/>
</dbReference>
<proteinExistence type="inferred from homology"/>
<name>A0A9X2KGK4_9HYPH</name>
<dbReference type="PANTHER" id="PTHR35863:SF1">
    <property type="entry name" value="COBALT-PRECORRIN-5B C(1)-METHYLTRANSFERASE"/>
    <property type="match status" value="1"/>
</dbReference>
<dbReference type="EC" id="2.1.1.195" evidence="5"/>
<evidence type="ECO:0000256" key="6">
    <source>
        <dbReference type="SAM" id="MobiDB-lite"/>
    </source>
</evidence>
<evidence type="ECO:0000313" key="8">
    <source>
        <dbReference type="Proteomes" id="UP001155220"/>
    </source>
</evidence>
<accession>A0A9X2KGK4</accession>
<dbReference type="HAMAP" id="MF_00787">
    <property type="entry name" value="CbiD"/>
    <property type="match status" value="1"/>
</dbReference>
<keyword evidence="8" id="KW-1185">Reference proteome</keyword>
<keyword evidence="2 5" id="KW-0489">Methyltransferase</keyword>
<feature type="region of interest" description="Disordered" evidence="6">
    <location>
        <begin position="1"/>
        <end position="23"/>
    </location>
</feature>
<gene>
    <name evidence="5" type="primary">cbiD</name>
    <name evidence="7" type="ORF">MJ956_15530</name>
</gene>
<dbReference type="GO" id="GO:0008168">
    <property type="term" value="F:methyltransferase activity"/>
    <property type="evidence" value="ECO:0007669"/>
    <property type="project" value="UniProtKB-UniRule"/>
</dbReference>
<comment type="similarity">
    <text evidence="5">Belongs to the CbiD family.</text>
</comment>
<protein>
    <recommendedName>
        <fullName evidence="5">Cobalt-precorrin-5B C(1)-methyltransferase</fullName>
        <ecNumber evidence="5">2.1.1.195</ecNumber>
    </recommendedName>
    <alternativeName>
        <fullName evidence="5">Cobalt-precorrin-6A synthase</fullName>
    </alternativeName>
</protein>
<reference evidence="7" key="1">
    <citation type="submission" date="2022-03" db="EMBL/GenBank/DDBJ databases">
        <title>Aurantimonas Liuensis sp. Nov., isolated from the hadal seawater of the Mariana Trench.</title>
        <authorList>
            <person name="Liu R."/>
        </authorList>
    </citation>
    <scope>NUCLEOTIDE SEQUENCE</scope>
    <source>
        <strain evidence="7">LRZ36</strain>
    </source>
</reference>
<comment type="caution">
    <text evidence="7">The sequence shown here is derived from an EMBL/GenBank/DDBJ whole genome shotgun (WGS) entry which is preliminary data.</text>
</comment>
<evidence type="ECO:0000256" key="5">
    <source>
        <dbReference type="HAMAP-Rule" id="MF_00787"/>
    </source>
</evidence>
<dbReference type="GO" id="GO:0019251">
    <property type="term" value="P:anaerobic cobalamin biosynthetic process"/>
    <property type="evidence" value="ECO:0007669"/>
    <property type="project" value="UniProtKB-UniRule"/>
</dbReference>
<dbReference type="AlphaFoldDB" id="A0A9X2KGK4"/>
<dbReference type="Gene3D" id="3.30.2110.10">
    <property type="entry name" value="CbiD-like"/>
    <property type="match status" value="1"/>
</dbReference>
<dbReference type="SUPFAM" id="SSF111342">
    <property type="entry name" value="CbiD-like"/>
    <property type="match status" value="1"/>
</dbReference>
<evidence type="ECO:0000256" key="1">
    <source>
        <dbReference type="ARBA" id="ARBA00022573"/>
    </source>
</evidence>
<dbReference type="Proteomes" id="UP001155220">
    <property type="component" value="Unassembled WGS sequence"/>
</dbReference>
<dbReference type="NCBIfam" id="TIGR00312">
    <property type="entry name" value="cbiD"/>
    <property type="match status" value="1"/>
</dbReference>
<dbReference type="PANTHER" id="PTHR35863">
    <property type="entry name" value="COBALT-PRECORRIN-5B C(1)-METHYLTRANSFERASE"/>
    <property type="match status" value="1"/>
</dbReference>
<sequence>MGFNLGDGKVEQRGDGKPAGALRRGWTTGACATAATKAALSALLTGDFPDPVEIVLPKGETPAFALNRTALESGRAMAAIVKDAGDDPDVTHLAEIVATVHFGAPGSGIVFSAGPGVGTVTRAGLPIPPGEPAINPVPRRMIRGVIDDLCAHPGRAADVAIEISVTDGEALARQTWNPRLGIVGGLSILGTTGIVHPFSCSAWIHSIHRGVDVARAAGLTHVVGATGSASEDAARALYPELPESAWLDMGDFAGGLLKYLRVHPVDRVTIAGGFAKLTKLAQGAMDLHSGRSQVDFAFLADIAGDLSPDQADALRPAILAANTAKAVLELCAGEGIDLSAAIAERARQSAADILRGAPVTPHIVVVDREGAILARTD</sequence>
<evidence type="ECO:0000256" key="4">
    <source>
        <dbReference type="ARBA" id="ARBA00022691"/>
    </source>
</evidence>
<evidence type="ECO:0000256" key="3">
    <source>
        <dbReference type="ARBA" id="ARBA00022679"/>
    </source>
</evidence>
<organism evidence="7 8">
    <name type="scientific">Aurantimonas marianensis</name>
    <dbReference type="NCBI Taxonomy" id="2920428"/>
    <lineage>
        <taxon>Bacteria</taxon>
        <taxon>Pseudomonadati</taxon>
        <taxon>Pseudomonadota</taxon>
        <taxon>Alphaproteobacteria</taxon>
        <taxon>Hyphomicrobiales</taxon>
        <taxon>Aurantimonadaceae</taxon>
        <taxon>Aurantimonas</taxon>
    </lineage>
</organism>
<comment type="catalytic activity">
    <reaction evidence="5">
        <text>Co-precorrin-5B + S-adenosyl-L-methionine = Co-precorrin-6A + S-adenosyl-L-homocysteine</text>
        <dbReference type="Rhea" id="RHEA:26285"/>
        <dbReference type="ChEBI" id="CHEBI:57856"/>
        <dbReference type="ChEBI" id="CHEBI:59789"/>
        <dbReference type="ChEBI" id="CHEBI:60063"/>
        <dbReference type="ChEBI" id="CHEBI:60064"/>
        <dbReference type="EC" id="2.1.1.195"/>
    </reaction>
</comment>
<dbReference type="GO" id="GO:0032259">
    <property type="term" value="P:methylation"/>
    <property type="evidence" value="ECO:0007669"/>
    <property type="project" value="UniProtKB-KW"/>
</dbReference>
<keyword evidence="1 5" id="KW-0169">Cobalamin biosynthesis</keyword>
<evidence type="ECO:0000313" key="7">
    <source>
        <dbReference type="EMBL" id="MCP3056546.1"/>
    </source>
</evidence>
<comment type="pathway">
    <text evidence="5">Cofactor biosynthesis; adenosylcobalamin biosynthesis; cob(II)yrinate a,c-diamide from sirohydrochlorin (anaerobic route): step 6/10.</text>
</comment>
<dbReference type="InterPro" id="IPR036074">
    <property type="entry name" value="CbiD_sf"/>
</dbReference>
<keyword evidence="3 5" id="KW-0808">Transferase</keyword>
<dbReference type="InterPro" id="IPR002748">
    <property type="entry name" value="CbiD"/>
</dbReference>
<dbReference type="EMBL" id="JALHBS010000100">
    <property type="protein sequence ID" value="MCP3056546.1"/>
    <property type="molecule type" value="Genomic_DNA"/>
</dbReference>